<sequence>MRDADMAFLSFYVLKGFKIDYLLNLEYEEKLFLMATMDLEIERINRNL</sequence>
<reference evidence="1" key="1">
    <citation type="submission" date="2006-07" db="EMBL/GenBank/DDBJ databases">
        <authorList>
            <person name="Qin X."/>
            <person name="Weinstock G.M."/>
        </authorList>
    </citation>
    <scope>NUCLEOTIDE SEQUENCE [LARGE SCALE GENOMIC DNA]</scope>
    <source>
        <strain evidence="1">ATCC 10953</strain>
    </source>
</reference>
<protein>
    <submittedName>
        <fullName evidence="1">Uncharacterized protein</fullName>
    </submittedName>
</protein>
<name>A5TX44_FUSNP</name>
<evidence type="ECO:0000313" key="1">
    <source>
        <dbReference type="EMBL" id="EDK89469.1"/>
    </source>
</evidence>
<dbReference type="HOGENOM" id="CLU_3234022_0_0_0"/>
<dbReference type="eggNOG" id="ENOG5034C7X">
    <property type="taxonomic scope" value="Bacteria"/>
</dbReference>
<proteinExistence type="predicted"/>
<dbReference type="Proteomes" id="UP000001921">
    <property type="component" value="Chromosome"/>
</dbReference>
<dbReference type="AlphaFoldDB" id="A5TX44"/>
<organism evidence="1">
    <name type="scientific">Fusobacterium polymorphum ATCC 10953</name>
    <dbReference type="NCBI Taxonomy" id="393480"/>
    <lineage>
        <taxon>Bacteria</taxon>
        <taxon>Fusobacteriati</taxon>
        <taxon>Fusobacteriota</taxon>
        <taxon>Fusobacteriia</taxon>
        <taxon>Fusobacteriales</taxon>
        <taxon>Fusobacteriaceae</taxon>
        <taxon>Fusobacterium</taxon>
    </lineage>
</organism>
<reference evidence="1" key="2">
    <citation type="submission" date="2007-05" db="EMBL/GenBank/DDBJ databases">
        <title>Genome sequence of Fusobacterium nucleatum subspecies polymorphum - a genetically tractable Fusobacterium.</title>
        <authorList>
            <person name="Karpathy S.E."/>
            <person name="Xiang Q."/>
            <person name="Gioia J."/>
            <person name="Jiang H."/>
            <person name="Liu Y."/>
            <person name="Petrosino J.F."/>
            <person name="Yerrapragada S."/>
            <person name="Fox G.E."/>
            <person name="Kinder Haake S."/>
            <person name="Weinstock G.M."/>
            <person name="Highlander S.K."/>
        </authorList>
    </citation>
    <scope>NUCLEOTIDE SEQUENCE [LARGE SCALE GENOMIC DNA]</scope>
    <source>
        <strain evidence="1">ATCC 10953</strain>
    </source>
</reference>
<dbReference type="EMBL" id="CM000440">
    <property type="protein sequence ID" value="EDK89469.1"/>
    <property type="molecule type" value="Genomic_DNA"/>
</dbReference>
<gene>
    <name evidence="1" type="ORF">FNP_1696</name>
</gene>
<accession>A5TX44</accession>